<dbReference type="InterPro" id="IPR050275">
    <property type="entry name" value="PGM_Phosphatase"/>
</dbReference>
<gene>
    <name evidence="1" type="ORF">FSB78_10875</name>
</gene>
<proteinExistence type="predicted"/>
<protein>
    <submittedName>
        <fullName evidence="1">Histidine phosphatase family protein</fullName>
    </submittedName>
</protein>
<dbReference type="InterPro" id="IPR013078">
    <property type="entry name" value="His_Pase_superF_clade-1"/>
</dbReference>
<dbReference type="Pfam" id="PF00300">
    <property type="entry name" value="His_Phos_1"/>
    <property type="match status" value="1"/>
</dbReference>
<dbReference type="CDD" id="cd07067">
    <property type="entry name" value="HP_PGM_like"/>
    <property type="match status" value="1"/>
</dbReference>
<dbReference type="PANTHER" id="PTHR48100">
    <property type="entry name" value="BROAD-SPECIFICITY PHOSPHATASE YOR283W-RELATED"/>
    <property type="match status" value="1"/>
</dbReference>
<dbReference type="AlphaFoldDB" id="A0A5C6UJB2"/>
<dbReference type="GO" id="GO:0016791">
    <property type="term" value="F:phosphatase activity"/>
    <property type="evidence" value="ECO:0007669"/>
    <property type="project" value="TreeGrafter"/>
</dbReference>
<evidence type="ECO:0000313" key="1">
    <source>
        <dbReference type="EMBL" id="TXC72892.1"/>
    </source>
</evidence>
<dbReference type="OrthoDB" id="5449373at2"/>
<dbReference type="RefSeq" id="WP_147084148.1">
    <property type="nucleotide sequence ID" value="NZ_VOQR01000001.1"/>
</dbReference>
<evidence type="ECO:0000313" key="2">
    <source>
        <dbReference type="Proteomes" id="UP000321250"/>
    </source>
</evidence>
<dbReference type="InterPro" id="IPR029033">
    <property type="entry name" value="His_PPase_superfam"/>
</dbReference>
<keyword evidence="2" id="KW-1185">Reference proteome</keyword>
<dbReference type="GO" id="GO:0005737">
    <property type="term" value="C:cytoplasm"/>
    <property type="evidence" value="ECO:0007669"/>
    <property type="project" value="TreeGrafter"/>
</dbReference>
<dbReference type="Gene3D" id="3.40.50.1240">
    <property type="entry name" value="Phosphoglycerate mutase-like"/>
    <property type="match status" value="1"/>
</dbReference>
<dbReference type="Proteomes" id="UP000321250">
    <property type="component" value="Unassembled WGS sequence"/>
</dbReference>
<dbReference type="SUPFAM" id="SSF53254">
    <property type="entry name" value="Phosphoglycerate mutase-like"/>
    <property type="match status" value="1"/>
</dbReference>
<dbReference type="EMBL" id="VOQR01000001">
    <property type="protein sequence ID" value="TXC72892.1"/>
    <property type="molecule type" value="Genomic_DNA"/>
</dbReference>
<dbReference type="SMART" id="SM00855">
    <property type="entry name" value="PGAM"/>
    <property type="match status" value="1"/>
</dbReference>
<comment type="caution">
    <text evidence="1">The sequence shown here is derived from an EMBL/GenBank/DDBJ whole genome shotgun (WGS) entry which is preliminary data.</text>
</comment>
<reference evidence="1 2" key="1">
    <citation type="journal article" date="2013" name="Antonie Van Leeuwenhoek">
        <title>Sphingomonas ginsenosidivorax sp. nov., with the ability to transform ginsenosides.</title>
        <authorList>
            <person name="Jin X.F."/>
            <person name="Kim J.K."/>
            <person name="Liu Q.M."/>
            <person name="Kang M.S."/>
            <person name="He D."/>
            <person name="Jin F.X."/>
            <person name="Kim S.C."/>
            <person name="Im W.T."/>
        </authorList>
    </citation>
    <scope>NUCLEOTIDE SEQUENCE [LARGE SCALE GENOMIC DNA]</scope>
    <source>
        <strain evidence="1 2">KHI67</strain>
    </source>
</reference>
<accession>A0A5C6UJB2</accession>
<dbReference type="PANTHER" id="PTHR48100:SF62">
    <property type="entry name" value="GLUCOSYL-3-PHOSPHOGLYCERATE PHOSPHATASE"/>
    <property type="match status" value="1"/>
</dbReference>
<name>A0A5C6UJB2_9SPHN</name>
<sequence>MRHGAPVLTGRLLGRTDSPATEAGIAACVAQAEGLEVSAVVSSDLVRASACAAALGGAATIDPRWRELDFGEWDGLAAAEIDAAPLGRFWDDPDANPPPGGERWSSLTARVAAAVAAVTVPTLVVTHGGAMRAALAGLCGFGQRELWAFDLPYASVLALKVWPGPTPTAQIAGLW</sequence>
<organism evidence="1 2">
    <name type="scientific">Sphingomonas ginsenosidivorax</name>
    <dbReference type="NCBI Taxonomy" id="862135"/>
    <lineage>
        <taxon>Bacteria</taxon>
        <taxon>Pseudomonadati</taxon>
        <taxon>Pseudomonadota</taxon>
        <taxon>Alphaproteobacteria</taxon>
        <taxon>Sphingomonadales</taxon>
        <taxon>Sphingomonadaceae</taxon>
        <taxon>Sphingomonas</taxon>
    </lineage>
</organism>